<dbReference type="InParanoid" id="S8F840"/>
<name>S8F840_FOMSC</name>
<gene>
    <name evidence="3" type="ORF">FOMPIDRAFT_1031784</name>
</gene>
<dbReference type="Pfam" id="PF06330">
    <property type="entry name" value="TRI5"/>
    <property type="match status" value="1"/>
</dbReference>
<dbReference type="Gene3D" id="1.10.600.10">
    <property type="entry name" value="Farnesyl Diphosphate Synthase"/>
    <property type="match status" value="1"/>
</dbReference>
<dbReference type="InterPro" id="IPR008949">
    <property type="entry name" value="Isoprenoid_synthase_dom_sf"/>
</dbReference>
<dbReference type="eggNOG" id="ENOG502SQ3X">
    <property type="taxonomic scope" value="Eukaryota"/>
</dbReference>
<reference evidence="3 4" key="1">
    <citation type="journal article" date="2012" name="Science">
        <title>The Paleozoic origin of enzymatic lignin decomposition reconstructed from 31 fungal genomes.</title>
        <authorList>
            <person name="Floudas D."/>
            <person name="Binder M."/>
            <person name="Riley R."/>
            <person name="Barry K."/>
            <person name="Blanchette R.A."/>
            <person name="Henrissat B."/>
            <person name="Martinez A.T."/>
            <person name="Otillar R."/>
            <person name="Spatafora J.W."/>
            <person name="Yadav J.S."/>
            <person name="Aerts A."/>
            <person name="Benoit I."/>
            <person name="Boyd A."/>
            <person name="Carlson A."/>
            <person name="Copeland A."/>
            <person name="Coutinho P.M."/>
            <person name="de Vries R.P."/>
            <person name="Ferreira P."/>
            <person name="Findley K."/>
            <person name="Foster B."/>
            <person name="Gaskell J."/>
            <person name="Glotzer D."/>
            <person name="Gorecki P."/>
            <person name="Heitman J."/>
            <person name="Hesse C."/>
            <person name="Hori C."/>
            <person name="Igarashi K."/>
            <person name="Jurgens J.A."/>
            <person name="Kallen N."/>
            <person name="Kersten P."/>
            <person name="Kohler A."/>
            <person name="Kuees U."/>
            <person name="Kumar T.K.A."/>
            <person name="Kuo A."/>
            <person name="LaButti K."/>
            <person name="Larrondo L.F."/>
            <person name="Lindquist E."/>
            <person name="Ling A."/>
            <person name="Lombard V."/>
            <person name="Lucas S."/>
            <person name="Lundell T."/>
            <person name="Martin R."/>
            <person name="McLaughlin D.J."/>
            <person name="Morgenstern I."/>
            <person name="Morin E."/>
            <person name="Murat C."/>
            <person name="Nagy L.G."/>
            <person name="Nolan M."/>
            <person name="Ohm R.A."/>
            <person name="Patyshakuliyeva A."/>
            <person name="Rokas A."/>
            <person name="Ruiz-Duenas F.J."/>
            <person name="Sabat G."/>
            <person name="Salamov A."/>
            <person name="Samejima M."/>
            <person name="Schmutz J."/>
            <person name="Slot J.C."/>
            <person name="St John F."/>
            <person name="Stenlid J."/>
            <person name="Sun H."/>
            <person name="Sun S."/>
            <person name="Syed K."/>
            <person name="Tsang A."/>
            <person name="Wiebenga A."/>
            <person name="Young D."/>
            <person name="Pisabarro A."/>
            <person name="Eastwood D.C."/>
            <person name="Martin F."/>
            <person name="Cullen D."/>
            <person name="Grigoriev I.V."/>
            <person name="Hibbett D.S."/>
        </authorList>
    </citation>
    <scope>NUCLEOTIDE SEQUENCE</scope>
    <source>
        <strain evidence="4">FP-58527</strain>
    </source>
</reference>
<organism evidence="3 4">
    <name type="scientific">Fomitopsis schrenkii</name>
    <name type="common">Brown rot fungus</name>
    <dbReference type="NCBI Taxonomy" id="2126942"/>
    <lineage>
        <taxon>Eukaryota</taxon>
        <taxon>Fungi</taxon>
        <taxon>Dikarya</taxon>
        <taxon>Basidiomycota</taxon>
        <taxon>Agaricomycotina</taxon>
        <taxon>Agaricomycetes</taxon>
        <taxon>Polyporales</taxon>
        <taxon>Fomitopsis</taxon>
    </lineage>
</organism>
<dbReference type="AlphaFoldDB" id="S8F840"/>
<proteinExistence type="inferred from homology"/>
<evidence type="ECO:0008006" key="5">
    <source>
        <dbReference type="Google" id="ProtNLM"/>
    </source>
</evidence>
<dbReference type="Proteomes" id="UP000015241">
    <property type="component" value="Unassembled WGS sequence"/>
</dbReference>
<keyword evidence="2" id="KW-0456">Lyase</keyword>
<dbReference type="SUPFAM" id="SSF48576">
    <property type="entry name" value="Terpenoid synthases"/>
    <property type="match status" value="1"/>
</dbReference>
<evidence type="ECO:0000313" key="4">
    <source>
        <dbReference type="Proteomes" id="UP000015241"/>
    </source>
</evidence>
<comment type="similarity">
    <text evidence="1">Belongs to the trichodiene synthase family.</text>
</comment>
<accession>S8F840</accession>
<dbReference type="EMBL" id="KE504172">
    <property type="protein sequence ID" value="EPS97805.1"/>
    <property type="molecule type" value="Genomic_DNA"/>
</dbReference>
<evidence type="ECO:0000256" key="2">
    <source>
        <dbReference type="ARBA" id="ARBA00023239"/>
    </source>
</evidence>
<protein>
    <recommendedName>
        <fullName evidence="5">Terpenoid synthase</fullName>
    </recommendedName>
</protein>
<keyword evidence="4" id="KW-1185">Reference proteome</keyword>
<dbReference type="GO" id="GO:0016838">
    <property type="term" value="F:carbon-oxygen lyase activity, acting on phosphates"/>
    <property type="evidence" value="ECO:0007669"/>
    <property type="project" value="InterPro"/>
</dbReference>
<evidence type="ECO:0000256" key="1">
    <source>
        <dbReference type="ARBA" id="ARBA00007946"/>
    </source>
</evidence>
<dbReference type="OrthoDB" id="2998174at2759"/>
<sequence>MPAQVIADPTPQKDTIAEVAKVAIWEFLQKMEVSVTPPRYERDVELEARVKATTHTWPLEHRLQRHIVTALVITETSYTHVSDVEARVAIVLYTAILTAIDDPDLFDSVGAEDFWRRVCDGSLLQDRGIMGEFARVILSMGRFYSNYCSATILAASLRFLNGEMIGNPENASFVEPNSKEFVDFSRDLSGDAEAYAAFIWSKTEFPNDTSYIQIFPDACIYINHANDILSFYKEEQDGEVASYIHARARVTGKPPIATLHEVIDEVVAAAERIRCTLGNGKARKAWDSFERGYIGFHIGDPRYRLRDIFGHWEYMRDAGAV</sequence>
<dbReference type="SFLD" id="SFLDS00005">
    <property type="entry name" value="Isoprenoid_Synthase_Type_I"/>
    <property type="match status" value="1"/>
</dbReference>
<dbReference type="InterPro" id="IPR024652">
    <property type="entry name" value="Trichodiene_synth"/>
</dbReference>
<evidence type="ECO:0000313" key="3">
    <source>
        <dbReference type="EMBL" id="EPS97805.1"/>
    </source>
</evidence>
<dbReference type="SFLD" id="SFLDG01021">
    <property type="entry name" value="Trichodiene_Synthase_Like"/>
    <property type="match status" value="1"/>
</dbReference>
<dbReference type="HOGENOM" id="CLU_052212_0_1_1"/>
<dbReference type="STRING" id="743788.S8F840"/>